<evidence type="ECO:0000256" key="1">
    <source>
        <dbReference type="ARBA" id="ARBA00004123"/>
    </source>
</evidence>
<evidence type="ECO:0000259" key="8">
    <source>
        <dbReference type="PROSITE" id="PS50888"/>
    </source>
</evidence>
<dbReference type="GO" id="GO:0000978">
    <property type="term" value="F:RNA polymerase II cis-regulatory region sequence-specific DNA binding"/>
    <property type="evidence" value="ECO:0007669"/>
    <property type="project" value="TreeGrafter"/>
</dbReference>
<dbReference type="GO" id="GO:0046983">
    <property type="term" value="F:protein dimerization activity"/>
    <property type="evidence" value="ECO:0007669"/>
    <property type="project" value="InterPro"/>
</dbReference>
<keyword evidence="3" id="KW-0805">Transcription regulation</keyword>
<keyword evidence="4" id="KW-0238">DNA-binding</keyword>
<dbReference type="GO" id="GO:0005634">
    <property type="term" value="C:nucleus"/>
    <property type="evidence" value="ECO:0007669"/>
    <property type="project" value="UniProtKB-SubCell"/>
</dbReference>
<evidence type="ECO:0000256" key="5">
    <source>
        <dbReference type="ARBA" id="ARBA00023163"/>
    </source>
</evidence>
<feature type="transmembrane region" description="Helical" evidence="7">
    <location>
        <begin position="86"/>
        <end position="108"/>
    </location>
</feature>
<feature type="domain" description="BHLH" evidence="8">
    <location>
        <begin position="143"/>
        <end position="192"/>
    </location>
</feature>
<reference evidence="9" key="1">
    <citation type="submission" date="2020-10" db="EMBL/GenBank/DDBJ databases">
        <authorList>
            <person name="Han B."/>
            <person name="Lu T."/>
            <person name="Zhao Q."/>
            <person name="Huang X."/>
            <person name="Zhao Y."/>
        </authorList>
    </citation>
    <scope>NUCLEOTIDE SEQUENCE</scope>
</reference>
<dbReference type="SUPFAM" id="SSF47459">
    <property type="entry name" value="HLH, helix-loop-helix DNA-binding domain"/>
    <property type="match status" value="1"/>
</dbReference>
<organism evidence="9 10">
    <name type="scientific">Miscanthus lutarioriparius</name>
    <dbReference type="NCBI Taxonomy" id="422564"/>
    <lineage>
        <taxon>Eukaryota</taxon>
        <taxon>Viridiplantae</taxon>
        <taxon>Streptophyta</taxon>
        <taxon>Embryophyta</taxon>
        <taxon>Tracheophyta</taxon>
        <taxon>Spermatophyta</taxon>
        <taxon>Magnoliopsida</taxon>
        <taxon>Liliopsida</taxon>
        <taxon>Poales</taxon>
        <taxon>Poaceae</taxon>
        <taxon>PACMAD clade</taxon>
        <taxon>Panicoideae</taxon>
        <taxon>Andropogonodae</taxon>
        <taxon>Andropogoneae</taxon>
        <taxon>Saccharinae</taxon>
        <taxon>Miscanthus</taxon>
    </lineage>
</organism>
<evidence type="ECO:0000256" key="7">
    <source>
        <dbReference type="SAM" id="Phobius"/>
    </source>
</evidence>
<dbReference type="SMART" id="SM00353">
    <property type="entry name" value="HLH"/>
    <property type="match status" value="1"/>
</dbReference>
<dbReference type="PANTHER" id="PTHR16223:SF274">
    <property type="entry name" value="TRANSCRIPTION FACTOR BHLH84"/>
    <property type="match status" value="1"/>
</dbReference>
<keyword evidence="7" id="KW-0812">Transmembrane</keyword>
<evidence type="ECO:0000256" key="3">
    <source>
        <dbReference type="ARBA" id="ARBA00023015"/>
    </source>
</evidence>
<comment type="subcellular location">
    <subcellularLocation>
        <location evidence="1">Nucleus</location>
    </subcellularLocation>
</comment>
<proteinExistence type="inferred from homology"/>
<evidence type="ECO:0000313" key="9">
    <source>
        <dbReference type="EMBL" id="CAD6267703.1"/>
    </source>
</evidence>
<gene>
    <name evidence="9" type="ORF">NCGR_LOCUS51008</name>
</gene>
<dbReference type="FunFam" id="4.10.280.10:FF:000022">
    <property type="entry name" value="Basic helix-loop-helix transcription factor"/>
    <property type="match status" value="1"/>
</dbReference>
<sequence length="208" mass="22841">MRWSRKDRDGPLPPPCRLRLAETGATGSLLIHGGIPSSCGGVAVGGTGVSSFAAKSLNYICPRITSPLKLCPRLVRSKQSELSRNLVIGKLVSHVLFAVLIIFVHWSMGGVAPVKPLAKVDNLTTHSLYSDLANRCMSVRAFPGAAALKMIQLRRRERINERLSTLQQLIPNGTKVDMSTMLEEAVQYVKFLQLQIKLLLASMSKKFF</sequence>
<evidence type="ECO:0000313" key="10">
    <source>
        <dbReference type="Proteomes" id="UP000604825"/>
    </source>
</evidence>
<keyword evidence="6" id="KW-0539">Nucleus</keyword>
<dbReference type="Gene3D" id="4.10.280.10">
    <property type="entry name" value="Helix-loop-helix DNA-binding domain"/>
    <property type="match status" value="1"/>
</dbReference>
<comment type="caution">
    <text evidence="9">The sequence shown here is derived from an EMBL/GenBank/DDBJ whole genome shotgun (WGS) entry which is preliminary data.</text>
</comment>
<dbReference type="InterPro" id="IPR011598">
    <property type="entry name" value="bHLH_dom"/>
</dbReference>
<keyword evidence="7" id="KW-1133">Transmembrane helix</keyword>
<dbReference type="Pfam" id="PF00010">
    <property type="entry name" value="HLH"/>
    <property type="match status" value="1"/>
</dbReference>
<evidence type="ECO:0000256" key="2">
    <source>
        <dbReference type="ARBA" id="ARBA00005510"/>
    </source>
</evidence>
<dbReference type="AlphaFoldDB" id="A0A811RBW1"/>
<dbReference type="InterPro" id="IPR036638">
    <property type="entry name" value="HLH_DNA-bd_sf"/>
</dbReference>
<accession>A0A811RBW1</accession>
<name>A0A811RBW1_9POAL</name>
<protein>
    <recommendedName>
        <fullName evidence="8">BHLH domain-containing protein</fullName>
    </recommendedName>
</protein>
<evidence type="ECO:0000256" key="6">
    <source>
        <dbReference type="ARBA" id="ARBA00023242"/>
    </source>
</evidence>
<dbReference type="InterPro" id="IPR045843">
    <property type="entry name" value="IND-like"/>
</dbReference>
<dbReference type="PANTHER" id="PTHR16223">
    <property type="entry name" value="TRANSCRIPTION FACTOR BHLH83-RELATED"/>
    <property type="match status" value="1"/>
</dbReference>
<keyword evidence="7" id="KW-0472">Membrane</keyword>
<keyword evidence="10" id="KW-1185">Reference proteome</keyword>
<dbReference type="GO" id="GO:0000981">
    <property type="term" value="F:DNA-binding transcription factor activity, RNA polymerase II-specific"/>
    <property type="evidence" value="ECO:0007669"/>
    <property type="project" value="TreeGrafter"/>
</dbReference>
<comment type="similarity">
    <text evidence="2">Belongs to the bHLH protein family.</text>
</comment>
<evidence type="ECO:0000256" key="4">
    <source>
        <dbReference type="ARBA" id="ARBA00023125"/>
    </source>
</evidence>
<dbReference type="EMBL" id="CAJGYO010000014">
    <property type="protein sequence ID" value="CAD6267703.1"/>
    <property type="molecule type" value="Genomic_DNA"/>
</dbReference>
<dbReference type="Proteomes" id="UP000604825">
    <property type="component" value="Unassembled WGS sequence"/>
</dbReference>
<keyword evidence="5" id="KW-0804">Transcription</keyword>
<dbReference type="PROSITE" id="PS50888">
    <property type="entry name" value="BHLH"/>
    <property type="match status" value="1"/>
</dbReference>
<dbReference type="OrthoDB" id="690068at2759"/>